<dbReference type="SUPFAM" id="SSF56042">
    <property type="entry name" value="PurM C-terminal domain-like"/>
    <property type="match status" value="1"/>
</dbReference>
<dbReference type="GO" id="GO:0030286">
    <property type="term" value="C:dynein complex"/>
    <property type="evidence" value="ECO:0007669"/>
    <property type="project" value="UniProtKB-KW"/>
</dbReference>
<dbReference type="PROSITE" id="PS00184">
    <property type="entry name" value="GARS"/>
    <property type="match status" value="1"/>
</dbReference>
<feature type="compositionally biased region" description="Polar residues" evidence="27">
    <location>
        <begin position="9"/>
        <end position="20"/>
    </location>
</feature>
<keyword evidence="12" id="KW-0493">Microtubule</keyword>
<dbReference type="GO" id="GO:0005930">
    <property type="term" value="C:axoneme"/>
    <property type="evidence" value="ECO:0007669"/>
    <property type="project" value="UniProtKB-SubCell"/>
</dbReference>
<evidence type="ECO:0000256" key="13">
    <source>
        <dbReference type="ARBA" id="ARBA00022723"/>
    </source>
</evidence>
<dbReference type="Proteomes" id="UP000475862">
    <property type="component" value="Unassembled WGS sequence"/>
</dbReference>
<dbReference type="InterPro" id="IPR016185">
    <property type="entry name" value="PreATP-grasp_dom_sf"/>
</dbReference>
<comment type="catalytic activity">
    <reaction evidence="26">
        <text>2-formamido-N(1)-(5-O-phospho-beta-D-ribosyl)acetamidine + ATP = 5-amino-1-(5-phospho-beta-D-ribosyl)imidazole + ADP + phosphate + H(+)</text>
        <dbReference type="Rhea" id="RHEA:23032"/>
        <dbReference type="ChEBI" id="CHEBI:15378"/>
        <dbReference type="ChEBI" id="CHEBI:30616"/>
        <dbReference type="ChEBI" id="CHEBI:43474"/>
        <dbReference type="ChEBI" id="CHEBI:137981"/>
        <dbReference type="ChEBI" id="CHEBI:147287"/>
        <dbReference type="ChEBI" id="CHEBI:456216"/>
        <dbReference type="EC" id="6.3.3.1"/>
    </reaction>
</comment>
<dbReference type="FunFam" id="3.30.1330.10:FF:000001">
    <property type="entry name" value="Phosphoribosylformylglycinamidine cyclo-ligase"/>
    <property type="match status" value="1"/>
</dbReference>
<dbReference type="Pfam" id="PF01071">
    <property type="entry name" value="GARS_A"/>
    <property type="match status" value="1"/>
</dbReference>
<dbReference type="InterPro" id="IPR036477">
    <property type="entry name" value="Formyl_transf_N_sf"/>
</dbReference>
<evidence type="ECO:0000256" key="23">
    <source>
        <dbReference type="ARBA" id="ARBA00023273"/>
    </source>
</evidence>
<dbReference type="PROSITE" id="PS50975">
    <property type="entry name" value="ATP_GRASP"/>
    <property type="match status" value="1"/>
</dbReference>
<keyword evidence="30" id="KW-1185">Reference proteome</keyword>
<evidence type="ECO:0000256" key="24">
    <source>
        <dbReference type="ARBA" id="ARBA00049659"/>
    </source>
</evidence>
<dbReference type="FunFam" id="3.80.10.10:FF:000049">
    <property type="entry name" value="Dynein light chain 1"/>
    <property type="match status" value="1"/>
</dbReference>
<feature type="compositionally biased region" description="Polar residues" evidence="27">
    <location>
        <begin position="1705"/>
        <end position="1723"/>
    </location>
</feature>
<dbReference type="InterPro" id="IPR032675">
    <property type="entry name" value="LRR_dom_sf"/>
</dbReference>
<dbReference type="InterPro" id="IPR020562">
    <property type="entry name" value="PRibGlycinamide_synth_N"/>
</dbReference>
<dbReference type="FunFam" id="3.30.1490.20:FF:000006">
    <property type="entry name" value="phosphoribosylamine--glycine ligase, chloroplastic-like"/>
    <property type="match status" value="1"/>
</dbReference>
<keyword evidence="22 26" id="KW-0511">Multifunctional enzyme</keyword>
<dbReference type="Pfam" id="PF02769">
    <property type="entry name" value="AIRS_C"/>
    <property type="match status" value="1"/>
</dbReference>
<dbReference type="HAMAP" id="MF_01930">
    <property type="entry name" value="PurN"/>
    <property type="match status" value="1"/>
</dbReference>
<dbReference type="InterPro" id="IPR020560">
    <property type="entry name" value="PRibGlycinamide_synth_C-dom"/>
</dbReference>
<dbReference type="InterPro" id="IPR004733">
    <property type="entry name" value="PurM_cligase"/>
</dbReference>
<feature type="compositionally biased region" description="Polar residues" evidence="27">
    <location>
        <begin position="1866"/>
        <end position="1882"/>
    </location>
</feature>
<dbReference type="InterPro" id="IPR000115">
    <property type="entry name" value="PRibGlycinamide_synth"/>
</dbReference>
<keyword evidence="15 25" id="KW-0547">Nucleotide-binding</keyword>
<dbReference type="PANTHER" id="PTHR10520">
    <property type="entry name" value="TRIFUNCTIONAL PURINE BIOSYNTHETIC PROTEIN ADENOSINE-3-RELATED"/>
    <property type="match status" value="1"/>
</dbReference>
<dbReference type="Gene3D" id="3.80.10.10">
    <property type="entry name" value="Ribonuclease Inhibitor"/>
    <property type="match status" value="1"/>
</dbReference>
<dbReference type="Pfam" id="PF00586">
    <property type="entry name" value="AIRS"/>
    <property type="match status" value="1"/>
</dbReference>
<evidence type="ECO:0000256" key="1">
    <source>
        <dbReference type="ARBA" id="ARBA00004430"/>
    </source>
</evidence>
<dbReference type="CDD" id="cd02196">
    <property type="entry name" value="PurM"/>
    <property type="match status" value="1"/>
</dbReference>
<dbReference type="InterPro" id="IPR016188">
    <property type="entry name" value="PurM-like_N"/>
</dbReference>
<dbReference type="UniPathway" id="UPA00074">
    <property type="reaction ID" value="UER00125"/>
</dbReference>
<dbReference type="SMART" id="SM01209">
    <property type="entry name" value="GARS_A"/>
    <property type="match status" value="1"/>
</dbReference>
<evidence type="ECO:0000256" key="6">
    <source>
        <dbReference type="ARBA" id="ARBA00008630"/>
    </source>
</evidence>
<evidence type="ECO:0000256" key="26">
    <source>
        <dbReference type="RuleBase" id="RU363089"/>
    </source>
</evidence>
<keyword evidence="23" id="KW-0966">Cell projection</keyword>
<evidence type="ECO:0000259" key="28">
    <source>
        <dbReference type="PROSITE" id="PS50975"/>
    </source>
</evidence>
<dbReference type="InterPro" id="IPR013815">
    <property type="entry name" value="ATP_grasp_subdomain_1"/>
</dbReference>
<dbReference type="HAMAP" id="MF_00138">
    <property type="entry name" value="GARS"/>
    <property type="match status" value="1"/>
</dbReference>
<evidence type="ECO:0000256" key="3">
    <source>
        <dbReference type="ARBA" id="ARBA00005054"/>
    </source>
</evidence>
<feature type="compositionally biased region" description="Basic residues" evidence="27">
    <location>
        <begin position="1834"/>
        <end position="1845"/>
    </location>
</feature>
<dbReference type="SMART" id="SM01210">
    <property type="entry name" value="GARS_C"/>
    <property type="match status" value="1"/>
</dbReference>
<dbReference type="NCBIfam" id="TIGR00878">
    <property type="entry name" value="purM"/>
    <property type="match status" value="1"/>
</dbReference>
<evidence type="ECO:0000256" key="18">
    <source>
        <dbReference type="ARBA" id="ARBA00023017"/>
    </source>
</evidence>
<comment type="pathway">
    <text evidence="2 26">Purine metabolism; IMP biosynthesis via de novo pathway; 5-amino-1-(5-phospho-D-ribosyl)imidazole from N(2)-formyl-N(1)-(5-phospho-D-ribosyl)glycinamide: step 2/2.</text>
</comment>
<keyword evidence="8" id="KW-0963">Cytoplasm</keyword>
<evidence type="ECO:0000256" key="14">
    <source>
        <dbReference type="ARBA" id="ARBA00022737"/>
    </source>
</evidence>
<dbReference type="InterPro" id="IPR004607">
    <property type="entry name" value="GART"/>
</dbReference>
<evidence type="ECO:0000313" key="30">
    <source>
        <dbReference type="Proteomes" id="UP000475862"/>
    </source>
</evidence>
<dbReference type="EC" id="6.3.3.1" evidence="26"/>
<dbReference type="FunFam" id="3.40.50.170:FF:000006">
    <property type="entry name" value="Trifunctional purine biosynthetic protein adenosine-3"/>
    <property type="match status" value="1"/>
</dbReference>
<dbReference type="Gene3D" id="3.90.600.10">
    <property type="entry name" value="Phosphoribosylglycinamide synthetase, C-terminal domain"/>
    <property type="match status" value="1"/>
</dbReference>
<keyword evidence="18" id="KW-0243">Dynein</keyword>
<dbReference type="NCBIfam" id="TIGR00639">
    <property type="entry name" value="PurN"/>
    <property type="match status" value="1"/>
</dbReference>
<reference evidence="29 30" key="1">
    <citation type="submission" date="2019-08" db="EMBL/GenBank/DDBJ databases">
        <title>The genome of the soybean aphid Biotype 1, its phylome, world population structure and adaptation to the North American continent.</title>
        <authorList>
            <person name="Giordano R."/>
            <person name="Donthu R.K."/>
            <person name="Hernandez A.G."/>
            <person name="Wright C.L."/>
            <person name="Zimin A.V."/>
        </authorList>
    </citation>
    <scope>NUCLEOTIDE SEQUENCE [LARGE SCALE GENOMIC DNA]</scope>
    <source>
        <tissue evidence="29">Whole aphids</tissue>
    </source>
</reference>
<comment type="similarity">
    <text evidence="24">Belongs to the dynein light chain LC1-type family.</text>
</comment>
<dbReference type="SUPFAM" id="SSF56059">
    <property type="entry name" value="Glutathione synthetase ATP-binding domain-like"/>
    <property type="match status" value="1"/>
</dbReference>
<organism evidence="29 30">
    <name type="scientific">Aphis glycines</name>
    <name type="common">Soybean aphid</name>
    <dbReference type="NCBI Taxonomy" id="307491"/>
    <lineage>
        <taxon>Eukaryota</taxon>
        <taxon>Metazoa</taxon>
        <taxon>Ecdysozoa</taxon>
        <taxon>Arthropoda</taxon>
        <taxon>Hexapoda</taxon>
        <taxon>Insecta</taxon>
        <taxon>Pterygota</taxon>
        <taxon>Neoptera</taxon>
        <taxon>Paraneoptera</taxon>
        <taxon>Hemiptera</taxon>
        <taxon>Sternorrhyncha</taxon>
        <taxon>Aphidomorpha</taxon>
        <taxon>Aphidoidea</taxon>
        <taxon>Aphididae</taxon>
        <taxon>Aphidini</taxon>
        <taxon>Aphis</taxon>
        <taxon>Aphis</taxon>
    </lineage>
</organism>
<comment type="subcellular location">
    <subcellularLocation>
        <location evidence="1">Cytoplasm</location>
        <location evidence="1">Cytoskeleton</location>
        <location evidence="1">Cilium axoneme</location>
    </subcellularLocation>
</comment>
<comment type="pathway">
    <text evidence="3 26">Purine metabolism; IMP biosynthesis via de novo pathway; N(2)-formyl-N(1)-(5-phospho-D-ribosyl)glycinamide from N(1)-(5-phospho-D-ribosyl)glycinamide (10-formyl THF route): step 1/1.</text>
</comment>
<proteinExistence type="inferred from homology"/>
<feature type="region of interest" description="Disordered" evidence="27">
    <location>
        <begin position="1"/>
        <end position="20"/>
    </location>
</feature>
<dbReference type="InterPro" id="IPR036676">
    <property type="entry name" value="PurM-like_C_sf"/>
</dbReference>
<dbReference type="EC" id="2.1.2.2" evidence="26"/>
<name>A0A6G0T0A7_APHGL</name>
<evidence type="ECO:0000256" key="9">
    <source>
        <dbReference type="ARBA" id="ARBA00022598"/>
    </source>
</evidence>
<dbReference type="Gene3D" id="3.30.1490.20">
    <property type="entry name" value="ATP-grasp fold, A domain"/>
    <property type="match status" value="1"/>
</dbReference>
<dbReference type="HAMAP" id="MF_00741">
    <property type="entry name" value="AIRS"/>
    <property type="match status" value="1"/>
</dbReference>
<dbReference type="Pfam" id="PF00551">
    <property type="entry name" value="Formyl_trans_N"/>
    <property type="match status" value="1"/>
</dbReference>
<evidence type="ECO:0000256" key="21">
    <source>
        <dbReference type="ARBA" id="ARBA00023212"/>
    </source>
</evidence>
<dbReference type="GO" id="GO:0005829">
    <property type="term" value="C:cytosol"/>
    <property type="evidence" value="ECO:0007669"/>
    <property type="project" value="TreeGrafter"/>
</dbReference>
<comment type="caution">
    <text evidence="29">The sequence shown here is derived from an EMBL/GenBank/DDBJ whole genome shotgun (WGS) entry which is preliminary data.</text>
</comment>
<evidence type="ECO:0000256" key="27">
    <source>
        <dbReference type="SAM" id="MobiDB-lite"/>
    </source>
</evidence>
<evidence type="ECO:0000256" key="5">
    <source>
        <dbReference type="ARBA" id="ARBA00007423"/>
    </source>
</evidence>
<evidence type="ECO:0000256" key="16">
    <source>
        <dbReference type="ARBA" id="ARBA00022755"/>
    </source>
</evidence>
<dbReference type="Gene3D" id="3.30.1330.10">
    <property type="entry name" value="PurM-like, N-terminal domain"/>
    <property type="match status" value="1"/>
</dbReference>
<keyword evidence="13 26" id="KW-0479">Metal-binding</keyword>
<dbReference type="SUPFAM" id="SSF51246">
    <property type="entry name" value="Rudiment single hybrid motif"/>
    <property type="match status" value="1"/>
</dbReference>
<evidence type="ECO:0000256" key="17">
    <source>
        <dbReference type="ARBA" id="ARBA00022840"/>
    </source>
</evidence>
<evidence type="ECO:0000256" key="10">
    <source>
        <dbReference type="ARBA" id="ARBA00022614"/>
    </source>
</evidence>
<dbReference type="GO" id="GO:0004641">
    <property type="term" value="F:phosphoribosylformylglycinamidine cyclo-ligase activity"/>
    <property type="evidence" value="ECO:0007669"/>
    <property type="project" value="UniProtKB-EC"/>
</dbReference>
<dbReference type="Gene3D" id="3.40.50.20">
    <property type="match status" value="1"/>
</dbReference>
<dbReference type="SMART" id="SM00365">
    <property type="entry name" value="LRR_SD22"/>
    <property type="match status" value="4"/>
</dbReference>
<dbReference type="InterPro" id="IPR010918">
    <property type="entry name" value="PurM-like_C_dom"/>
</dbReference>
<dbReference type="Gene3D" id="3.90.650.10">
    <property type="entry name" value="PurM-like C-terminal domain"/>
    <property type="match status" value="1"/>
</dbReference>
<dbReference type="InterPro" id="IPR037123">
    <property type="entry name" value="PRibGlycinamide_synth_C_sf"/>
</dbReference>
<gene>
    <name evidence="29" type="ORF">AGLY_016285</name>
</gene>
<dbReference type="FunFam" id="3.30.470.20:FF:000018">
    <property type="entry name" value="Trifunctional purine biosynthetic protein adenosine-3"/>
    <property type="match status" value="1"/>
</dbReference>
<evidence type="ECO:0000313" key="29">
    <source>
        <dbReference type="EMBL" id="KAE9523337.1"/>
    </source>
</evidence>
<evidence type="ECO:0000256" key="25">
    <source>
        <dbReference type="PROSITE-ProRule" id="PRU00409"/>
    </source>
</evidence>
<keyword evidence="19" id="KW-0505">Motor protein</keyword>
<dbReference type="NCBIfam" id="TIGR00877">
    <property type="entry name" value="purD"/>
    <property type="match status" value="1"/>
</dbReference>
<dbReference type="GO" id="GO:0046084">
    <property type="term" value="P:adenine biosynthetic process"/>
    <property type="evidence" value="ECO:0007669"/>
    <property type="project" value="TreeGrafter"/>
</dbReference>
<keyword evidence="10" id="KW-0433">Leucine-rich repeat</keyword>
<dbReference type="GO" id="GO:0004644">
    <property type="term" value="F:phosphoribosylglycinamide formyltransferase activity"/>
    <property type="evidence" value="ECO:0007669"/>
    <property type="project" value="UniProtKB-EC"/>
</dbReference>
<comment type="pathway">
    <text evidence="4 26">Purine metabolism; IMP biosynthesis via de novo pathway; N(1)-(5-phospho-D-ribosyl)glycinamide from 5-phospho-alpha-D-ribose 1-diphosphate: step 2/2.</text>
</comment>
<dbReference type="EC" id="6.3.4.13" evidence="26"/>
<keyword evidence="21" id="KW-0206">Cytoskeleton</keyword>
<comment type="similarity">
    <text evidence="7 26">In the central section; belongs to the AIR synthase family.</text>
</comment>
<dbReference type="GO" id="GO:0006189">
    <property type="term" value="P:'de novo' IMP biosynthetic process"/>
    <property type="evidence" value="ECO:0007669"/>
    <property type="project" value="UniProtKB-UniRule"/>
</dbReference>
<dbReference type="InterPro" id="IPR020559">
    <property type="entry name" value="PRibGlycinamide_synth_CS"/>
</dbReference>
<feature type="region of interest" description="Disordered" evidence="27">
    <location>
        <begin position="1817"/>
        <end position="1904"/>
    </location>
</feature>
<evidence type="ECO:0000256" key="12">
    <source>
        <dbReference type="ARBA" id="ARBA00022701"/>
    </source>
</evidence>
<dbReference type="GO" id="GO:0046872">
    <property type="term" value="F:metal ion binding"/>
    <property type="evidence" value="ECO:0007669"/>
    <property type="project" value="UniProtKB-KW"/>
</dbReference>
<comment type="similarity">
    <text evidence="6 26">In the C-terminal section; belongs to the GART family.</text>
</comment>
<dbReference type="SUPFAM" id="SSF55326">
    <property type="entry name" value="PurM N-terminal domain-like"/>
    <property type="match status" value="1"/>
</dbReference>
<dbReference type="InterPro" id="IPR001555">
    <property type="entry name" value="GART_AS"/>
</dbReference>
<dbReference type="EMBL" id="VYZN01000080">
    <property type="protein sequence ID" value="KAE9523337.1"/>
    <property type="molecule type" value="Genomic_DNA"/>
</dbReference>
<dbReference type="InterPro" id="IPR020561">
    <property type="entry name" value="PRibGlycinamid_synth_ATP-grasp"/>
</dbReference>
<dbReference type="GO" id="GO:0005524">
    <property type="term" value="F:ATP binding"/>
    <property type="evidence" value="ECO:0007669"/>
    <property type="project" value="UniProtKB-UniRule"/>
</dbReference>
<dbReference type="InterPro" id="IPR002376">
    <property type="entry name" value="Formyl_transf_N"/>
</dbReference>
<evidence type="ECO:0000256" key="20">
    <source>
        <dbReference type="ARBA" id="ARBA00023211"/>
    </source>
</evidence>
<dbReference type="InterPro" id="IPR011761">
    <property type="entry name" value="ATP-grasp"/>
</dbReference>
<dbReference type="Pfam" id="PF02844">
    <property type="entry name" value="GARS_N"/>
    <property type="match status" value="1"/>
</dbReference>
<evidence type="ECO:0000256" key="8">
    <source>
        <dbReference type="ARBA" id="ARBA00022490"/>
    </source>
</evidence>
<dbReference type="SUPFAM" id="SSF52058">
    <property type="entry name" value="L domain-like"/>
    <property type="match status" value="1"/>
</dbReference>
<keyword evidence="17 25" id="KW-0067">ATP-binding</keyword>
<dbReference type="Pfam" id="PF02843">
    <property type="entry name" value="GARS_C"/>
    <property type="match status" value="1"/>
</dbReference>
<dbReference type="InterPro" id="IPR001611">
    <property type="entry name" value="Leu-rich_rpt"/>
</dbReference>
<dbReference type="GO" id="GO:0005874">
    <property type="term" value="C:microtubule"/>
    <property type="evidence" value="ECO:0007669"/>
    <property type="project" value="UniProtKB-KW"/>
</dbReference>
<dbReference type="CDD" id="cd08645">
    <property type="entry name" value="FMT_core_GART"/>
    <property type="match status" value="1"/>
</dbReference>
<protein>
    <recommendedName>
        <fullName evidence="26">Trifunctional purine biosynthetic protein adenosine-3</fullName>
    </recommendedName>
    <domain>
        <recommendedName>
            <fullName evidence="26">Phosphoribosylamine--glycine ligase</fullName>
            <ecNumber evidence="26">6.3.4.13</ecNumber>
        </recommendedName>
        <alternativeName>
            <fullName evidence="26">Glycinamide ribonucleotide synthetase</fullName>
            <shortName evidence="26">GARS</shortName>
        </alternativeName>
        <alternativeName>
            <fullName evidence="26">Phosphoribosylglycinamide synthetase</fullName>
        </alternativeName>
    </domain>
    <domain>
        <recommendedName>
            <fullName evidence="26">Phosphoribosylformylglycinamidine cyclo-ligase</fullName>
            <ecNumber evidence="26">6.3.3.1</ecNumber>
        </recommendedName>
        <alternativeName>
            <fullName evidence="26">AIR synthase</fullName>
            <shortName evidence="26">AIRS</shortName>
        </alternativeName>
        <alternativeName>
            <fullName evidence="26">Phosphoribosyl-aminoimidazole synthetase</fullName>
        </alternativeName>
    </domain>
    <domain>
        <recommendedName>
            <fullName evidence="26">Phosphoribosylglycinamide formyltransferase</fullName>
            <ecNumber evidence="26">2.1.2.2</ecNumber>
        </recommendedName>
        <alternativeName>
            <fullName evidence="26">5'-phosphoribosylglycinamide transformylase</fullName>
        </alternativeName>
        <alternativeName>
            <fullName evidence="26">GAR transformylase</fullName>
            <shortName evidence="26">GART</shortName>
        </alternativeName>
    </domain>
</protein>
<evidence type="ECO:0000256" key="7">
    <source>
        <dbReference type="ARBA" id="ARBA00008696"/>
    </source>
</evidence>
<keyword evidence="9 26" id="KW-0436">Ligase</keyword>
<dbReference type="InterPro" id="IPR036921">
    <property type="entry name" value="PurM-like_N_sf"/>
</dbReference>
<comment type="similarity">
    <text evidence="5 26">In the N-terminal section; belongs to the GARS family.</text>
</comment>
<evidence type="ECO:0000256" key="4">
    <source>
        <dbReference type="ARBA" id="ARBA00005174"/>
    </source>
</evidence>
<feature type="region of interest" description="Disordered" evidence="27">
    <location>
        <begin position="1705"/>
        <end position="1728"/>
    </location>
</feature>
<evidence type="ECO:0000256" key="11">
    <source>
        <dbReference type="ARBA" id="ARBA00022679"/>
    </source>
</evidence>
<accession>A0A6G0T0A7</accession>
<dbReference type="SUPFAM" id="SSF52440">
    <property type="entry name" value="PreATP-grasp domain"/>
    <property type="match status" value="1"/>
</dbReference>
<dbReference type="Gene3D" id="3.30.470.20">
    <property type="entry name" value="ATP-grasp fold, B domain"/>
    <property type="match status" value="1"/>
</dbReference>
<dbReference type="InterPro" id="IPR011054">
    <property type="entry name" value="Rudment_hybrid_motif"/>
</dbReference>
<comment type="catalytic activity">
    <reaction evidence="26">
        <text>N(1)-(5-phospho-beta-D-ribosyl)glycinamide + (6R)-10-formyltetrahydrofolate = N(2)-formyl-N(1)-(5-phospho-beta-D-ribosyl)glycinamide + (6S)-5,6,7,8-tetrahydrofolate + H(+)</text>
        <dbReference type="Rhea" id="RHEA:15053"/>
        <dbReference type="ChEBI" id="CHEBI:15378"/>
        <dbReference type="ChEBI" id="CHEBI:57453"/>
        <dbReference type="ChEBI" id="CHEBI:143788"/>
        <dbReference type="ChEBI" id="CHEBI:147286"/>
        <dbReference type="ChEBI" id="CHEBI:195366"/>
        <dbReference type="EC" id="2.1.2.2"/>
    </reaction>
</comment>
<keyword evidence="11" id="KW-0808">Transferase</keyword>
<keyword evidence="16 26" id="KW-0658">Purine biosynthesis</keyword>
<feature type="domain" description="ATP-grasp" evidence="28">
    <location>
        <begin position="271"/>
        <end position="477"/>
    </location>
</feature>
<dbReference type="SUPFAM" id="SSF53328">
    <property type="entry name" value="Formyltransferase"/>
    <property type="match status" value="1"/>
</dbReference>
<dbReference type="Gene3D" id="3.40.50.170">
    <property type="entry name" value="Formyl transferase, N-terminal domain"/>
    <property type="match status" value="1"/>
</dbReference>
<dbReference type="GO" id="GO:0004637">
    <property type="term" value="F:phosphoribosylamine-glycine ligase activity"/>
    <property type="evidence" value="ECO:0007669"/>
    <property type="project" value="UniProtKB-UniRule"/>
</dbReference>
<evidence type="ECO:0000256" key="22">
    <source>
        <dbReference type="ARBA" id="ARBA00023268"/>
    </source>
</evidence>
<comment type="catalytic activity">
    <reaction evidence="26">
        <text>5-phospho-beta-D-ribosylamine + glycine + ATP = N(1)-(5-phospho-beta-D-ribosyl)glycinamide + ADP + phosphate + H(+)</text>
        <dbReference type="Rhea" id="RHEA:17453"/>
        <dbReference type="ChEBI" id="CHEBI:15378"/>
        <dbReference type="ChEBI" id="CHEBI:30616"/>
        <dbReference type="ChEBI" id="CHEBI:43474"/>
        <dbReference type="ChEBI" id="CHEBI:57305"/>
        <dbReference type="ChEBI" id="CHEBI:58681"/>
        <dbReference type="ChEBI" id="CHEBI:143788"/>
        <dbReference type="ChEBI" id="CHEBI:456216"/>
        <dbReference type="EC" id="6.3.4.13"/>
    </reaction>
</comment>
<keyword evidence="20 26" id="KW-0464">Manganese</keyword>
<evidence type="ECO:0000256" key="2">
    <source>
        <dbReference type="ARBA" id="ARBA00004686"/>
    </source>
</evidence>
<evidence type="ECO:0000256" key="19">
    <source>
        <dbReference type="ARBA" id="ARBA00023175"/>
    </source>
</evidence>
<sequence length="2012" mass="224278">MYDEEPDASYSSNPITRVSSSGHSCMTMLQLTRLTRFYSENRITVLSLPPYSPDLARVDCFFISKSRSQDERSLFDEFMSTKELILGNYYDNSTKRVLQSCSFLNKYNNISTNNEYTDTLRESHLWPSPPHCVGACSDVVKARGQRSPTLLLLSPSLYNLVMASVLVVGGGGREHAIAWKLSLSSKVKKIYITPNNIGAVLLPQVEFVDLDVNNFELLAKWCVEKSIDLIVVGPEDPLASGIADVLATYNLNCFGPSAKAARIESDKEWSKEFMNEFNIPTAKWRSFNDVKQATDFVYSADYPALVVKASGLAAGKGVVVASNKQEACLALDAILTENRFGKAGQTVVVEELLQGEEVSVLCFTDGVNINVMLPSQDYKRAYNQDKGPNTGGMGAFCPCYNMPQNELDEAKNILQRAVDGLRNRGTPFVGVLYAGLMVTNDGIRVLEFNCRFGDPETQTILPLLESDLYDIMKACCDGTLNKAEVKWKTDQFCVGVVMASRGYPLTSSKGDIISGLPSVTKGMVFHMGTKLNNYGEVVTNGGRVLIVVTTHQDLVLAAARATMACGRIIFNGAQFRTDIAHRGIARAILAKGATTYKSSGVDITAGNNLIPIYKQMVSITKRQGVLGDLGSFGAMFDLKAAAFKDPILVSSSDGVGTKLKVALTCNSHESIGQDLVAMCVNDILVHGAEPLFFLDYYATGRLEGGAVVQVVKGIVDGCHQSGCALIGGETAEMPGLYHNNDYDVAGFAVGAVERNKILPHINDIVSGDVVIGLESSGVHANGFSLIRKIMDMGCHKFTDEAPFSLDKKTYGEELLTPTVIYVKHVLPSIRNNHIKALAHITGGGLIENIPHATKWNIQPVFGWIAATGSINETEMLRTLNCGLGMILIVDKKHVEDVLAATNGKVVGIVDEKMSESSKCELSLILVDEQPVEVKKFANAMEPLMRPHIQTYVASRMHPKMRVAVLISGSGTNLQSLIDTTTDDPSMMSEIVIVISNRPGVEGLNRARRAGILALEIDHTKFNTREEFENEILKALDQTQVDVVCLAGFMRVLTKNFVSKWRGRLLNVHPSLLPLFKGLRPQKQAIESGVRVAGCTVHFVEEEIDAGAIIVQESVNISLDETEESLIEKIKKVEHIAFPKALKLLATNQVYLDKDIGKDLKATTIKDAIKNWEDENKESASEATNICLQFQWPPIEKMDNNLSVLTKCEKLSSSTNMIEKINGLAALRNLKILSLGRNYIKAFTGLEPLADTLEELWISYNFIEKMKGVLGMRKLKVLHMSNNNVKEWAEVNKLAEMESLKDFLFVGNPLYDCLDESVWRSDCIRKLPKLMNNTTSSRFCIPWHPIKMFASMFKTLFDKSGMNAKKESIVEESETVKITSKDVKHMLNELDEIKDNSDSCSVTKDDVVDAIESLSIIDNHPEHLNDNASVEYFDDTKSEVSSIGENQIDVATIEDPNIKKTVNRINSLQCLFTWNVKSKKKNFILHIRNKYGEYNLNISLSEFTLERFIGNLIISYELFHNGEPELAQMKILEIGKWLEELDKGTDEFYLSIKTGLQHIMKATFIHMLFATNLTGECKWLLDDIVLLAVMDSKSRAAIHAIRAAVLIEYGNPSYLKKACETAKKACDLDPKISHWFYIHSLAAIISKDPKDPLLVVNCARILMTLPIMVRDFNLGKQYLTKAFELAPYDPTVLRAIENTVQAYKNISNKQKPKTNNETTKQNQPPLKKKKSKLEIDFEFIKHSSLFGSKPFNLSELICNEIRLATNLSGTSSDDMLYFFKTLAKIMETCNLKIKEVDFSMKSKLIVDTNVKSTILKASVQSETESSDSESVDKNIKKKNRKAKHLQTKGPKVFTNNVELNKKEKISNDQSKNNKNTSEKTQNTKPQPKAQNKKPQPKPKANDVNQMKVKMEKVLNSSNEKGAELNFSKNLTMESLKKCLERNSEKFGLLIFSLRVMKFEYSNLFFFLSIYIIIKYCTNDGRRQYDTRLQTTKCLFGVYYLSPDQPKCNNVNHT</sequence>
<dbReference type="PANTHER" id="PTHR10520:SF12">
    <property type="entry name" value="TRIFUNCTIONAL PURINE BIOSYNTHETIC PROTEIN ADENOSINE-3"/>
    <property type="match status" value="1"/>
</dbReference>
<dbReference type="PROSITE" id="PS51450">
    <property type="entry name" value="LRR"/>
    <property type="match status" value="2"/>
</dbReference>
<evidence type="ECO:0000256" key="15">
    <source>
        <dbReference type="ARBA" id="ARBA00022741"/>
    </source>
</evidence>
<keyword evidence="14" id="KW-0677">Repeat</keyword>
<dbReference type="PROSITE" id="PS00373">
    <property type="entry name" value="GART"/>
    <property type="match status" value="1"/>
</dbReference>
<dbReference type="OrthoDB" id="2018833at2759"/>